<feature type="signal peptide" evidence="1">
    <location>
        <begin position="1"/>
        <end position="19"/>
    </location>
</feature>
<sequence>MLVHSVLTLSVILVQNISLEEIQFLSKKEYKRSEKLQVHIFHLVLLQQNASSPGIVQALYHLQS</sequence>
<name>A0A0A8Z307_ARUDO</name>
<proteinExistence type="predicted"/>
<accession>A0A0A8Z307</accession>
<reference evidence="2" key="2">
    <citation type="journal article" date="2015" name="Data Brief">
        <title>Shoot transcriptome of the giant reed, Arundo donax.</title>
        <authorList>
            <person name="Barrero R.A."/>
            <person name="Guerrero F.D."/>
            <person name="Moolhuijzen P."/>
            <person name="Goolsby J.A."/>
            <person name="Tidwell J."/>
            <person name="Bellgard S.E."/>
            <person name="Bellgard M.I."/>
        </authorList>
    </citation>
    <scope>NUCLEOTIDE SEQUENCE</scope>
    <source>
        <tissue evidence="2">Shoot tissue taken approximately 20 cm above the soil surface</tissue>
    </source>
</reference>
<feature type="chain" id="PRO_5002043525" evidence="1">
    <location>
        <begin position="20"/>
        <end position="64"/>
    </location>
</feature>
<evidence type="ECO:0000256" key="1">
    <source>
        <dbReference type="SAM" id="SignalP"/>
    </source>
</evidence>
<keyword evidence="1" id="KW-0732">Signal</keyword>
<organism evidence="2">
    <name type="scientific">Arundo donax</name>
    <name type="common">Giant reed</name>
    <name type="synonym">Donax arundinaceus</name>
    <dbReference type="NCBI Taxonomy" id="35708"/>
    <lineage>
        <taxon>Eukaryota</taxon>
        <taxon>Viridiplantae</taxon>
        <taxon>Streptophyta</taxon>
        <taxon>Embryophyta</taxon>
        <taxon>Tracheophyta</taxon>
        <taxon>Spermatophyta</taxon>
        <taxon>Magnoliopsida</taxon>
        <taxon>Liliopsida</taxon>
        <taxon>Poales</taxon>
        <taxon>Poaceae</taxon>
        <taxon>PACMAD clade</taxon>
        <taxon>Arundinoideae</taxon>
        <taxon>Arundineae</taxon>
        <taxon>Arundo</taxon>
    </lineage>
</organism>
<protein>
    <submittedName>
        <fullName evidence="2">Uncharacterized protein</fullName>
    </submittedName>
</protein>
<reference evidence="2" key="1">
    <citation type="submission" date="2014-09" db="EMBL/GenBank/DDBJ databases">
        <authorList>
            <person name="Magalhaes I.L.F."/>
            <person name="Oliveira U."/>
            <person name="Santos F.R."/>
            <person name="Vidigal T.H.D.A."/>
            <person name="Brescovit A.D."/>
            <person name="Santos A.J."/>
        </authorList>
    </citation>
    <scope>NUCLEOTIDE SEQUENCE</scope>
    <source>
        <tissue evidence="2">Shoot tissue taken approximately 20 cm above the soil surface</tissue>
    </source>
</reference>
<evidence type="ECO:0000313" key="2">
    <source>
        <dbReference type="EMBL" id="JAD31100.1"/>
    </source>
</evidence>
<dbReference type="AlphaFoldDB" id="A0A0A8Z307"/>
<dbReference type="EMBL" id="GBRH01266795">
    <property type="protein sequence ID" value="JAD31100.1"/>
    <property type="molecule type" value="Transcribed_RNA"/>
</dbReference>